<dbReference type="Pfam" id="PF12704">
    <property type="entry name" value="MacB_PCD"/>
    <property type="match status" value="1"/>
</dbReference>
<dbReference type="InterPro" id="IPR051447">
    <property type="entry name" value="Lipoprotein-release_system"/>
</dbReference>
<dbReference type="OrthoDB" id="9770036at2"/>
<evidence type="ECO:0000259" key="9">
    <source>
        <dbReference type="Pfam" id="PF12704"/>
    </source>
</evidence>
<feature type="transmembrane region" description="Helical" evidence="7">
    <location>
        <begin position="347"/>
        <end position="369"/>
    </location>
</feature>
<reference evidence="10 11" key="1">
    <citation type="submission" date="2014-01" db="EMBL/GenBank/DDBJ databases">
        <title>Plasmidome dynamics in the species complex Clostridium novyi sensu lato converts strains of independent lineages into distinctly different pathogens.</title>
        <authorList>
            <person name="Skarin H."/>
            <person name="Segerman B."/>
        </authorList>
    </citation>
    <scope>NUCLEOTIDE SEQUENCE [LARGE SCALE GENOMIC DNA]</scope>
    <source>
        <strain evidence="10 11">4552</strain>
    </source>
</reference>
<evidence type="ECO:0000313" key="11">
    <source>
        <dbReference type="Proteomes" id="UP000030012"/>
    </source>
</evidence>
<evidence type="ECO:0000256" key="5">
    <source>
        <dbReference type="ARBA" id="ARBA00022989"/>
    </source>
</evidence>
<feature type="transmembrane region" description="Helical" evidence="7">
    <location>
        <begin position="302"/>
        <end position="327"/>
    </location>
</feature>
<dbReference type="Proteomes" id="UP000030012">
    <property type="component" value="Unassembled WGS sequence"/>
</dbReference>
<dbReference type="InterPro" id="IPR025857">
    <property type="entry name" value="MacB_PCD"/>
</dbReference>
<proteinExistence type="inferred from homology"/>
<dbReference type="PANTHER" id="PTHR30489:SF0">
    <property type="entry name" value="LIPOPROTEIN-RELEASING SYSTEM TRANSMEMBRANE PROTEIN LOLE"/>
    <property type="match status" value="1"/>
</dbReference>
<comment type="similarity">
    <text evidence="2">Belongs to the ABC-4 integral membrane protein family. LolC/E subfamily.</text>
</comment>
<evidence type="ECO:0000256" key="4">
    <source>
        <dbReference type="ARBA" id="ARBA00022692"/>
    </source>
</evidence>
<keyword evidence="3" id="KW-1003">Cell membrane</keyword>
<accession>A0A0A0IB00</accession>
<evidence type="ECO:0000256" key="3">
    <source>
        <dbReference type="ARBA" id="ARBA00022475"/>
    </source>
</evidence>
<dbReference type="RefSeq" id="WP_039253132.1">
    <property type="nucleotide sequence ID" value="NZ_JENJ01000009.1"/>
</dbReference>
<evidence type="ECO:0000256" key="6">
    <source>
        <dbReference type="ARBA" id="ARBA00023136"/>
    </source>
</evidence>
<evidence type="ECO:0000256" key="7">
    <source>
        <dbReference type="SAM" id="Phobius"/>
    </source>
</evidence>
<dbReference type="InterPro" id="IPR003838">
    <property type="entry name" value="ABC3_permease_C"/>
</dbReference>
<feature type="transmembrane region" description="Helical" evidence="7">
    <location>
        <begin position="20"/>
        <end position="39"/>
    </location>
</feature>
<dbReference type="Pfam" id="PF02687">
    <property type="entry name" value="FtsX"/>
    <property type="match status" value="1"/>
</dbReference>
<comment type="subcellular location">
    <subcellularLocation>
        <location evidence="1">Cell membrane</location>
        <topology evidence="1">Multi-pass membrane protein</topology>
    </subcellularLocation>
</comment>
<dbReference type="PANTHER" id="PTHR30489">
    <property type="entry name" value="LIPOPROTEIN-RELEASING SYSTEM TRANSMEMBRANE PROTEIN LOLE"/>
    <property type="match status" value="1"/>
</dbReference>
<keyword evidence="5 7" id="KW-1133">Transmembrane helix</keyword>
<dbReference type="EMBL" id="JENJ01000009">
    <property type="protein sequence ID" value="KGM97521.1"/>
    <property type="molecule type" value="Genomic_DNA"/>
</dbReference>
<dbReference type="AlphaFoldDB" id="A0A0A0IB00"/>
<sequence>MIACIKVAWRFLTKKKLQSLVIILSIAIAVSVQIFIGLLSKGLERTLLFKIVGNAPHITVYSKDGAINSWQEKIDKLTSKKGEIVSAIPNVDTQGYVKLKDISEPILIRGFTSEDVNKMYKIKSKIYKGKLFQNEGEAILGNDLKERLGVKVGDKISITTPWGKNKEFIVTGFFDLGNIKLNKSWIITNLSDAQYFAGLQKDNKIRSIEISINNVYGADREGKIVEKLLNDKDLKVENWKQQNKLIVSGLMGQKVCTVVIQFFVLLASVLSIVSVLSISVVQKYKEIGILKAMGMKNSKTSLIFFFQALFIGVLGTLIGIALSMLYIKGFNKYILTEEGVPLVNIIISRNFILKSALISIIASVFASIFPSIKSFKLNPVEVIKNG</sequence>
<dbReference type="GO" id="GO:0044874">
    <property type="term" value="P:lipoprotein localization to outer membrane"/>
    <property type="evidence" value="ECO:0007669"/>
    <property type="project" value="TreeGrafter"/>
</dbReference>
<name>A0A0A0IB00_CLONO</name>
<organism evidence="10 11">
    <name type="scientific">Clostridium novyi A str. 4552</name>
    <dbReference type="NCBI Taxonomy" id="1444289"/>
    <lineage>
        <taxon>Bacteria</taxon>
        <taxon>Bacillati</taxon>
        <taxon>Bacillota</taxon>
        <taxon>Clostridia</taxon>
        <taxon>Eubacteriales</taxon>
        <taxon>Clostridiaceae</taxon>
        <taxon>Clostridium</taxon>
    </lineage>
</organism>
<feature type="transmembrane region" description="Helical" evidence="7">
    <location>
        <begin position="258"/>
        <end position="281"/>
    </location>
</feature>
<feature type="domain" description="MacB-like periplasmic core" evidence="9">
    <location>
        <begin position="19"/>
        <end position="202"/>
    </location>
</feature>
<evidence type="ECO:0000313" key="10">
    <source>
        <dbReference type="EMBL" id="KGM97521.1"/>
    </source>
</evidence>
<protein>
    <submittedName>
        <fullName evidence="10">Membrane protein</fullName>
    </submittedName>
</protein>
<comment type="caution">
    <text evidence="10">The sequence shown here is derived from an EMBL/GenBank/DDBJ whole genome shotgun (WGS) entry which is preliminary data.</text>
</comment>
<dbReference type="GO" id="GO:0098797">
    <property type="term" value="C:plasma membrane protein complex"/>
    <property type="evidence" value="ECO:0007669"/>
    <property type="project" value="TreeGrafter"/>
</dbReference>
<keyword evidence="6 7" id="KW-0472">Membrane</keyword>
<keyword evidence="4 7" id="KW-0812">Transmembrane</keyword>
<evidence type="ECO:0000256" key="1">
    <source>
        <dbReference type="ARBA" id="ARBA00004651"/>
    </source>
</evidence>
<evidence type="ECO:0000256" key="2">
    <source>
        <dbReference type="ARBA" id="ARBA00005236"/>
    </source>
</evidence>
<evidence type="ECO:0000259" key="8">
    <source>
        <dbReference type="Pfam" id="PF02687"/>
    </source>
</evidence>
<feature type="domain" description="ABC3 transporter permease C-terminal" evidence="8">
    <location>
        <begin position="259"/>
        <end position="379"/>
    </location>
</feature>
<gene>
    <name evidence="10" type="ORF">Z968_03095</name>
</gene>